<organism evidence="1 2">
    <name type="scientific">Candidatus Kaiserbacteria bacterium RIFCSPLOWO2_01_FULL_53_17</name>
    <dbReference type="NCBI Taxonomy" id="1798511"/>
    <lineage>
        <taxon>Bacteria</taxon>
        <taxon>Candidatus Kaiseribacteriota</taxon>
    </lineage>
</organism>
<sequence length="389" mass="45991">MLTVFANMLINSEERFEHLKDSFESFCDVSDDWLINIRGKKRDVVIEYLKERLGDKATFFELLNDARGWTTNAFDIVKHAKHPYILLWNEDHMNIAPQEHLRRVAEEMREQKAEFLLHSWWQKGKFKKQFEVLPLERGETIDAVTIDKEEWKKLRVAGYEPYLISLVGIFEKSFLERLLQHDRYMLPLSFTRGLYSLMTLFQRLGVRFDQKVWFHKVNGILRFKLRRNSKETPHDFEKGPDRFDVLPIRMAFTNQELFVCMDDDDDPNDPYSLATRGLYPIRNILMSWDPRETLANYKEEPFKLAEGERVGKPYCYYTSKQTRQHIVREYIHVVRGKVHVTVKGESLTLDAGHGASFYTNIPHTIVAQEDSEIVRYTPDLSLAPQYILT</sequence>
<dbReference type="EMBL" id="MFLY01000036">
    <property type="protein sequence ID" value="OGG72659.1"/>
    <property type="molecule type" value="Genomic_DNA"/>
</dbReference>
<dbReference type="SUPFAM" id="SSF51182">
    <property type="entry name" value="RmlC-like cupins"/>
    <property type="match status" value="1"/>
</dbReference>
<evidence type="ECO:0000313" key="1">
    <source>
        <dbReference type="EMBL" id="OGG72659.1"/>
    </source>
</evidence>
<evidence type="ECO:0000313" key="2">
    <source>
        <dbReference type="Proteomes" id="UP000177306"/>
    </source>
</evidence>
<proteinExistence type="predicted"/>
<reference evidence="1 2" key="1">
    <citation type="journal article" date="2016" name="Nat. Commun.">
        <title>Thousands of microbial genomes shed light on interconnected biogeochemical processes in an aquifer system.</title>
        <authorList>
            <person name="Anantharaman K."/>
            <person name="Brown C.T."/>
            <person name="Hug L.A."/>
            <person name="Sharon I."/>
            <person name="Castelle C.J."/>
            <person name="Probst A.J."/>
            <person name="Thomas B.C."/>
            <person name="Singh A."/>
            <person name="Wilkins M.J."/>
            <person name="Karaoz U."/>
            <person name="Brodie E.L."/>
            <person name="Williams K.H."/>
            <person name="Hubbard S.S."/>
            <person name="Banfield J.F."/>
        </authorList>
    </citation>
    <scope>NUCLEOTIDE SEQUENCE [LARGE SCALE GENOMIC DNA]</scope>
</reference>
<dbReference type="InterPro" id="IPR011051">
    <property type="entry name" value="RmlC_Cupin_sf"/>
</dbReference>
<name>A0A1F6EG88_9BACT</name>
<dbReference type="Gene3D" id="2.60.120.10">
    <property type="entry name" value="Jelly Rolls"/>
    <property type="match status" value="1"/>
</dbReference>
<dbReference type="InterPro" id="IPR014710">
    <property type="entry name" value="RmlC-like_jellyroll"/>
</dbReference>
<dbReference type="AlphaFoldDB" id="A0A1F6EG88"/>
<comment type="caution">
    <text evidence="1">The sequence shown here is derived from an EMBL/GenBank/DDBJ whole genome shotgun (WGS) entry which is preliminary data.</text>
</comment>
<protein>
    <submittedName>
        <fullName evidence="1">Uncharacterized protein</fullName>
    </submittedName>
</protein>
<dbReference type="Proteomes" id="UP000177306">
    <property type="component" value="Unassembled WGS sequence"/>
</dbReference>
<accession>A0A1F6EG88</accession>
<gene>
    <name evidence="1" type="ORF">A3A38_00275</name>
</gene>